<dbReference type="AlphaFoldDB" id="A0A2P5A9T9"/>
<gene>
    <name evidence="1" type="ORF">PanWU01x14_353970</name>
</gene>
<dbReference type="SUPFAM" id="SSF53756">
    <property type="entry name" value="UDP-Glycosyltransferase/glycogen phosphorylase"/>
    <property type="match status" value="1"/>
</dbReference>
<dbReference type="STRING" id="3476.A0A2P5A9T9"/>
<dbReference type="Proteomes" id="UP000237105">
    <property type="component" value="Unassembled WGS sequence"/>
</dbReference>
<evidence type="ECO:0000313" key="2">
    <source>
        <dbReference type="Proteomes" id="UP000237105"/>
    </source>
</evidence>
<organism evidence="1 2">
    <name type="scientific">Parasponia andersonii</name>
    <name type="common">Sponia andersonii</name>
    <dbReference type="NCBI Taxonomy" id="3476"/>
    <lineage>
        <taxon>Eukaryota</taxon>
        <taxon>Viridiplantae</taxon>
        <taxon>Streptophyta</taxon>
        <taxon>Embryophyta</taxon>
        <taxon>Tracheophyta</taxon>
        <taxon>Spermatophyta</taxon>
        <taxon>Magnoliopsida</taxon>
        <taxon>eudicotyledons</taxon>
        <taxon>Gunneridae</taxon>
        <taxon>Pentapetalae</taxon>
        <taxon>rosids</taxon>
        <taxon>fabids</taxon>
        <taxon>Rosales</taxon>
        <taxon>Cannabaceae</taxon>
        <taxon>Parasponia</taxon>
    </lineage>
</organism>
<feature type="non-terminal residue" evidence="1">
    <location>
        <position position="1"/>
    </location>
</feature>
<sequence>GNARYVSYIWRVGLELEELKRGEIERAVRRLILDDEGKETRERIKDLKEKFEICTRRGGSSYNSLNELVNFIYQL</sequence>
<dbReference type="PANTHER" id="PTHR48045:SF31">
    <property type="entry name" value="UDP-GLYCOSYLTRANSFERASE 76B1-LIKE"/>
    <property type="match status" value="1"/>
</dbReference>
<accession>A0A2P5A9T9</accession>
<keyword evidence="1" id="KW-0808">Transferase</keyword>
<name>A0A2P5A9T9_PARAD</name>
<keyword evidence="2" id="KW-1185">Reference proteome</keyword>
<evidence type="ECO:0000313" key="1">
    <source>
        <dbReference type="EMBL" id="PON33306.1"/>
    </source>
</evidence>
<dbReference type="EMBL" id="JXTB01000739">
    <property type="protein sequence ID" value="PON33306.1"/>
    <property type="molecule type" value="Genomic_DNA"/>
</dbReference>
<proteinExistence type="predicted"/>
<reference evidence="2" key="1">
    <citation type="submission" date="2016-06" db="EMBL/GenBank/DDBJ databases">
        <title>Parallel loss of symbiosis genes in relatives of nitrogen-fixing non-legume Parasponia.</title>
        <authorList>
            <person name="Van Velzen R."/>
            <person name="Holmer R."/>
            <person name="Bu F."/>
            <person name="Rutten L."/>
            <person name="Van Zeijl A."/>
            <person name="Liu W."/>
            <person name="Santuari L."/>
            <person name="Cao Q."/>
            <person name="Sharma T."/>
            <person name="Shen D."/>
            <person name="Roswanjaya Y."/>
            <person name="Wardhani T."/>
            <person name="Kalhor M.S."/>
            <person name="Jansen J."/>
            <person name="Van den Hoogen J."/>
            <person name="Gungor B."/>
            <person name="Hartog M."/>
            <person name="Hontelez J."/>
            <person name="Verver J."/>
            <person name="Yang W.-C."/>
            <person name="Schijlen E."/>
            <person name="Repin R."/>
            <person name="Schilthuizen M."/>
            <person name="Schranz E."/>
            <person name="Heidstra R."/>
            <person name="Miyata K."/>
            <person name="Fedorova E."/>
            <person name="Kohlen W."/>
            <person name="Bisseling T."/>
            <person name="Smit S."/>
            <person name="Geurts R."/>
        </authorList>
    </citation>
    <scope>NUCLEOTIDE SEQUENCE [LARGE SCALE GENOMIC DNA]</scope>
    <source>
        <strain evidence="2">cv. WU1-14</strain>
    </source>
</reference>
<dbReference type="OrthoDB" id="5835829at2759"/>
<dbReference type="Gene3D" id="3.40.50.2000">
    <property type="entry name" value="Glycogen Phosphorylase B"/>
    <property type="match status" value="2"/>
</dbReference>
<dbReference type="GO" id="GO:0016740">
    <property type="term" value="F:transferase activity"/>
    <property type="evidence" value="ECO:0007669"/>
    <property type="project" value="UniProtKB-KW"/>
</dbReference>
<protein>
    <submittedName>
        <fullName evidence="1">UDP-glucuronosyl/UDP-glucosyltransferase</fullName>
    </submittedName>
</protein>
<dbReference type="PANTHER" id="PTHR48045">
    <property type="entry name" value="UDP-GLYCOSYLTRANSFERASE 72B1"/>
    <property type="match status" value="1"/>
</dbReference>
<comment type="caution">
    <text evidence="1">The sequence shown here is derived from an EMBL/GenBank/DDBJ whole genome shotgun (WGS) entry which is preliminary data.</text>
</comment>